<accession>A0A927HCP8</accession>
<dbReference type="InterPro" id="IPR020534">
    <property type="entry name" value="Uncharacterised_YqxA"/>
</dbReference>
<dbReference type="EMBL" id="JACXSI010000044">
    <property type="protein sequence ID" value="MBD3109746.1"/>
    <property type="molecule type" value="Genomic_DNA"/>
</dbReference>
<dbReference type="Pfam" id="PF12438">
    <property type="entry name" value="DUF3679"/>
    <property type="match status" value="1"/>
</dbReference>
<evidence type="ECO:0000313" key="2">
    <source>
        <dbReference type="Proteomes" id="UP000602076"/>
    </source>
</evidence>
<name>A0A927HCP8_9BACI</name>
<protein>
    <submittedName>
        <fullName evidence="1">DUF3679 domain-containing protein</fullName>
    </submittedName>
</protein>
<sequence length="109" mass="12186">MWRFWLKCFGIILIFFVGVMFGLQKASSGLVNMRGYEDPELNAAVSVEHEEGVVTADILGEDLGSHDLEEKKKKLEELKAFNAFSNVGKKITNGIQQGVTKIIEWAVPE</sequence>
<evidence type="ECO:0000313" key="1">
    <source>
        <dbReference type="EMBL" id="MBD3109746.1"/>
    </source>
</evidence>
<dbReference type="RefSeq" id="WP_190999283.1">
    <property type="nucleotide sequence ID" value="NZ_JACXSI010000044.1"/>
</dbReference>
<gene>
    <name evidence="1" type="ORF">IEO70_15510</name>
</gene>
<organism evidence="1 2">
    <name type="scientific">Peribacillus faecalis</name>
    <dbReference type="NCBI Taxonomy" id="2772559"/>
    <lineage>
        <taxon>Bacteria</taxon>
        <taxon>Bacillati</taxon>
        <taxon>Bacillota</taxon>
        <taxon>Bacilli</taxon>
        <taxon>Bacillales</taxon>
        <taxon>Bacillaceae</taxon>
        <taxon>Peribacillus</taxon>
    </lineage>
</organism>
<reference evidence="1" key="1">
    <citation type="submission" date="2020-09" db="EMBL/GenBank/DDBJ databases">
        <title>Bacillus faecalis sp. nov., a moderately halophilic bacterium isolated from cow faeces.</title>
        <authorList>
            <person name="Jiang L."/>
            <person name="Lee J."/>
        </authorList>
    </citation>
    <scope>NUCLEOTIDE SEQUENCE</scope>
    <source>
        <strain evidence="1">AGMB 02131</strain>
    </source>
</reference>
<proteinExistence type="predicted"/>
<comment type="caution">
    <text evidence="1">The sequence shown here is derived from an EMBL/GenBank/DDBJ whole genome shotgun (WGS) entry which is preliminary data.</text>
</comment>
<keyword evidence="2" id="KW-1185">Reference proteome</keyword>
<dbReference type="Proteomes" id="UP000602076">
    <property type="component" value="Unassembled WGS sequence"/>
</dbReference>
<dbReference type="AlphaFoldDB" id="A0A927HCP8"/>